<keyword evidence="12" id="KW-1185">Reference proteome</keyword>
<dbReference type="PATRIC" id="fig|1123501.6.peg.2519"/>
<dbReference type="OrthoDB" id="9803142at2"/>
<gene>
    <name evidence="11" type="ORF">Wenmar_02406</name>
</gene>
<reference evidence="11 12" key="1">
    <citation type="submission" date="2013-01" db="EMBL/GenBank/DDBJ databases">
        <authorList>
            <person name="Fiebig A."/>
            <person name="Goeker M."/>
            <person name="Klenk H.-P.P."/>
        </authorList>
    </citation>
    <scope>NUCLEOTIDE SEQUENCE [LARGE SCALE GENOMIC DNA]</scope>
    <source>
        <strain evidence="11 12">DSM 24838</strain>
    </source>
</reference>
<dbReference type="Gene3D" id="3.10.180.10">
    <property type="entry name" value="2,3-Dihydroxybiphenyl 1,2-Dioxygenase, domain 1"/>
    <property type="match status" value="2"/>
</dbReference>
<organism evidence="11 12">
    <name type="scientific">Wenxinia marina DSM 24838</name>
    <dbReference type="NCBI Taxonomy" id="1123501"/>
    <lineage>
        <taxon>Bacteria</taxon>
        <taxon>Pseudomonadati</taxon>
        <taxon>Pseudomonadota</taxon>
        <taxon>Alphaproteobacteria</taxon>
        <taxon>Rhodobacterales</taxon>
        <taxon>Roseobacteraceae</taxon>
        <taxon>Wenxinia</taxon>
    </lineage>
</organism>
<evidence type="ECO:0000259" key="10">
    <source>
        <dbReference type="PROSITE" id="PS51819"/>
    </source>
</evidence>
<keyword evidence="4 8" id="KW-0058">Aromatic hydrocarbons catabolism</keyword>
<evidence type="ECO:0000256" key="7">
    <source>
        <dbReference type="ARBA" id="ARBA00023004"/>
    </source>
</evidence>
<feature type="domain" description="VOC" evidence="10">
    <location>
        <begin position="141"/>
        <end position="253"/>
    </location>
</feature>
<protein>
    <submittedName>
        <fullName evidence="11">Lactoylglutathione lyase</fullName>
        <ecNumber evidence="11">1.13.11.2</ecNumber>
    </submittedName>
</protein>
<dbReference type="Proteomes" id="UP000035100">
    <property type="component" value="Unassembled WGS sequence"/>
</dbReference>
<evidence type="ECO:0000256" key="6">
    <source>
        <dbReference type="ARBA" id="ARBA00023002"/>
    </source>
</evidence>
<dbReference type="EC" id="1.13.11.2" evidence="11"/>
<feature type="domain" description="VOC" evidence="10">
    <location>
        <begin position="8"/>
        <end position="125"/>
    </location>
</feature>
<comment type="cofactor">
    <cofactor evidence="1 8">
        <name>Fe(2+)</name>
        <dbReference type="ChEBI" id="CHEBI:29033"/>
    </cofactor>
</comment>
<dbReference type="SUPFAM" id="SSF54593">
    <property type="entry name" value="Glyoxalase/Bleomycin resistance protein/Dihydroxybiphenyl dioxygenase"/>
    <property type="match status" value="1"/>
</dbReference>
<dbReference type="PROSITE" id="PS00082">
    <property type="entry name" value="EXTRADIOL_DIOXYGENAS"/>
    <property type="match status" value="1"/>
</dbReference>
<dbReference type="EMBL" id="AONG01000011">
    <property type="protein sequence ID" value="KIQ69009.1"/>
    <property type="molecule type" value="Genomic_DNA"/>
</dbReference>
<dbReference type="InterPro" id="IPR029068">
    <property type="entry name" value="Glyas_Bleomycin-R_OHBP_Dase"/>
</dbReference>
<dbReference type="PROSITE" id="PS51819">
    <property type="entry name" value="VOC"/>
    <property type="match status" value="2"/>
</dbReference>
<dbReference type="GO" id="GO:0018577">
    <property type="term" value="F:catechol 2,3-dioxygenase activity"/>
    <property type="evidence" value="ECO:0007669"/>
    <property type="project" value="UniProtKB-EC"/>
</dbReference>
<feature type="region of interest" description="Disordered" evidence="9">
    <location>
        <begin position="93"/>
        <end position="114"/>
    </location>
</feature>
<dbReference type="PANTHER" id="PTHR21366">
    <property type="entry name" value="GLYOXALASE FAMILY PROTEIN"/>
    <property type="match status" value="1"/>
</dbReference>
<evidence type="ECO:0000256" key="4">
    <source>
        <dbReference type="ARBA" id="ARBA00022797"/>
    </source>
</evidence>
<dbReference type="InterPro" id="IPR000486">
    <property type="entry name" value="Xdiol_ring_cleave_dOase_1/2"/>
</dbReference>
<evidence type="ECO:0000256" key="8">
    <source>
        <dbReference type="RuleBase" id="RU000683"/>
    </source>
</evidence>
<dbReference type="InterPro" id="IPR004360">
    <property type="entry name" value="Glyas_Fos-R_dOase_dom"/>
</dbReference>
<keyword evidence="5 8" id="KW-0223">Dioxygenase</keyword>
<keyword evidence="11" id="KW-0456">Lyase</keyword>
<dbReference type="AlphaFoldDB" id="A0A0D0Q381"/>
<evidence type="ECO:0000256" key="9">
    <source>
        <dbReference type="SAM" id="MobiDB-lite"/>
    </source>
</evidence>
<keyword evidence="6 8" id="KW-0560">Oxidoreductase</keyword>
<evidence type="ECO:0000256" key="2">
    <source>
        <dbReference type="ARBA" id="ARBA00008784"/>
    </source>
</evidence>
<dbReference type="GO" id="GO:0008198">
    <property type="term" value="F:ferrous iron binding"/>
    <property type="evidence" value="ECO:0007669"/>
    <property type="project" value="InterPro"/>
</dbReference>
<keyword evidence="7 8" id="KW-0408">Iron</keyword>
<dbReference type="PANTHER" id="PTHR21366:SF14">
    <property type="entry name" value="GLYOXALASE DOMAIN-CONTAINING PROTEIN 5"/>
    <property type="match status" value="1"/>
</dbReference>
<keyword evidence="3" id="KW-0479">Metal-binding</keyword>
<accession>A0A0D0Q381</accession>
<comment type="caution">
    <text evidence="11">The sequence shown here is derived from an EMBL/GenBank/DDBJ whole genome shotgun (WGS) entry which is preliminary data.</text>
</comment>
<dbReference type="InterPro" id="IPR037523">
    <property type="entry name" value="VOC_core"/>
</dbReference>
<dbReference type="STRING" id="1123501.Wenmar_02406"/>
<dbReference type="RefSeq" id="WP_018303408.1">
    <property type="nucleotide sequence ID" value="NZ_KB902297.1"/>
</dbReference>
<dbReference type="InterPro" id="IPR050383">
    <property type="entry name" value="GlyoxalaseI/FosfomycinResist"/>
</dbReference>
<evidence type="ECO:0000256" key="3">
    <source>
        <dbReference type="ARBA" id="ARBA00022723"/>
    </source>
</evidence>
<proteinExistence type="inferred from homology"/>
<comment type="similarity">
    <text evidence="2 8">Belongs to the extradiol ring-cleavage dioxygenase family.</text>
</comment>
<evidence type="ECO:0000256" key="1">
    <source>
        <dbReference type="ARBA" id="ARBA00001954"/>
    </source>
</evidence>
<name>A0A0D0Q381_9RHOB</name>
<evidence type="ECO:0000313" key="11">
    <source>
        <dbReference type="EMBL" id="KIQ69009.1"/>
    </source>
</evidence>
<dbReference type="Pfam" id="PF00903">
    <property type="entry name" value="Glyoxalase"/>
    <property type="match status" value="2"/>
</dbReference>
<evidence type="ECO:0000256" key="5">
    <source>
        <dbReference type="ARBA" id="ARBA00022964"/>
    </source>
</evidence>
<dbReference type="eggNOG" id="COG0346">
    <property type="taxonomic scope" value="Bacteria"/>
</dbReference>
<dbReference type="GO" id="GO:0016829">
    <property type="term" value="F:lyase activity"/>
    <property type="evidence" value="ECO:0007669"/>
    <property type="project" value="UniProtKB-KW"/>
</dbReference>
<evidence type="ECO:0000313" key="12">
    <source>
        <dbReference type="Proteomes" id="UP000035100"/>
    </source>
</evidence>
<sequence>MTNFPLSGLRSVEIEVPDLDAATRFYTDVWGLMPSASPGGAKGTVHLRGHGTDPYLLSLTGGPAIAVRSVTWRAAERTDLEALRARMTAAGGTDATPVAPVPDAGGGTGFTIRDPGQRKQRIVQGDTPAAPAPNDAHRPARLAHVNINSADLDRDIAFYHDAFGFRLTDRSGMMGFLRTNVDHHALVLAKATVETMNHVAFLHESAEDMMKAGGKMCDAGYSIGWGPGRHGPGDNVFLYFVDPFGLVIEHTAEVLPVDDSYPVGGPEDWTWPAGRTDQWGIAPPKSKECKRAQLSVRFK</sequence>